<gene>
    <name evidence="2" type="ORF">Gohar_020064</name>
</gene>
<evidence type="ECO:0000256" key="1">
    <source>
        <dbReference type="SAM" id="MobiDB-lite"/>
    </source>
</evidence>
<feature type="non-terminal residue" evidence="2">
    <location>
        <position position="47"/>
    </location>
</feature>
<dbReference type="OrthoDB" id="441172at2759"/>
<sequence length="47" mass="5079">MAVQDMPEVPTKAGPEEEKLDLPDVPTKKPVASDAATDDAEISTKRR</sequence>
<comment type="caution">
    <text evidence="2">The sequence shown here is derived from an EMBL/GenBank/DDBJ whole genome shotgun (WGS) entry which is preliminary data.</text>
</comment>
<dbReference type="Proteomes" id="UP000593560">
    <property type="component" value="Unassembled WGS sequence"/>
</dbReference>
<organism evidence="2 3">
    <name type="scientific">Gossypium harknessii</name>
    <dbReference type="NCBI Taxonomy" id="34285"/>
    <lineage>
        <taxon>Eukaryota</taxon>
        <taxon>Viridiplantae</taxon>
        <taxon>Streptophyta</taxon>
        <taxon>Embryophyta</taxon>
        <taxon>Tracheophyta</taxon>
        <taxon>Spermatophyta</taxon>
        <taxon>Magnoliopsida</taxon>
        <taxon>eudicotyledons</taxon>
        <taxon>Gunneridae</taxon>
        <taxon>Pentapetalae</taxon>
        <taxon>rosids</taxon>
        <taxon>malvids</taxon>
        <taxon>Malvales</taxon>
        <taxon>Malvaceae</taxon>
        <taxon>Malvoideae</taxon>
        <taxon>Gossypium</taxon>
    </lineage>
</organism>
<name>A0A7J9HXY9_9ROSI</name>
<evidence type="ECO:0000313" key="2">
    <source>
        <dbReference type="EMBL" id="MBA0814224.1"/>
    </source>
</evidence>
<feature type="region of interest" description="Disordered" evidence="1">
    <location>
        <begin position="1"/>
        <end position="47"/>
    </location>
</feature>
<protein>
    <submittedName>
        <fullName evidence="2">Uncharacterized protein</fullName>
    </submittedName>
</protein>
<reference evidence="2 3" key="1">
    <citation type="journal article" date="2019" name="Genome Biol. Evol.">
        <title>Insights into the evolution of the New World diploid cottons (Gossypium, subgenus Houzingenia) based on genome sequencing.</title>
        <authorList>
            <person name="Grover C.E."/>
            <person name="Arick M.A. 2nd"/>
            <person name="Thrash A."/>
            <person name="Conover J.L."/>
            <person name="Sanders W.S."/>
            <person name="Peterson D.G."/>
            <person name="Frelichowski J.E."/>
            <person name="Scheffler J.A."/>
            <person name="Scheffler B.E."/>
            <person name="Wendel J.F."/>
        </authorList>
    </citation>
    <scope>NUCLEOTIDE SEQUENCE [LARGE SCALE GENOMIC DNA]</scope>
    <source>
        <strain evidence="2">0</strain>
        <tissue evidence="2">Leaf</tissue>
    </source>
</reference>
<dbReference type="AlphaFoldDB" id="A0A7J9HXY9"/>
<accession>A0A7J9HXY9</accession>
<dbReference type="EMBL" id="JABFAD010000012">
    <property type="protein sequence ID" value="MBA0814224.1"/>
    <property type="molecule type" value="Genomic_DNA"/>
</dbReference>
<keyword evidence="3" id="KW-1185">Reference proteome</keyword>
<evidence type="ECO:0000313" key="3">
    <source>
        <dbReference type="Proteomes" id="UP000593560"/>
    </source>
</evidence>
<proteinExistence type="predicted"/>